<dbReference type="RefSeq" id="WP_236866820.1">
    <property type="nucleotide sequence ID" value="NZ_BAABAZ010000004.1"/>
</dbReference>
<evidence type="ECO:0000313" key="3">
    <source>
        <dbReference type="EMBL" id="GAA4283388.1"/>
    </source>
</evidence>
<gene>
    <name evidence="3" type="ORF">GCM10022261_09190</name>
</gene>
<feature type="region of interest" description="Disordered" evidence="1">
    <location>
        <begin position="320"/>
        <end position="347"/>
    </location>
</feature>
<dbReference type="InterPro" id="IPR025159">
    <property type="entry name" value="AbiEi_N"/>
</dbReference>
<dbReference type="EMBL" id="BAABAZ010000004">
    <property type="protein sequence ID" value="GAA4283388.1"/>
    <property type="molecule type" value="Genomic_DNA"/>
</dbReference>
<protein>
    <recommendedName>
        <fullName evidence="2">AbiEi antitoxin N-terminal domain-containing protein</fullName>
    </recommendedName>
</protein>
<evidence type="ECO:0000256" key="1">
    <source>
        <dbReference type="SAM" id="MobiDB-lite"/>
    </source>
</evidence>
<evidence type="ECO:0000313" key="4">
    <source>
        <dbReference type="Proteomes" id="UP001501586"/>
    </source>
</evidence>
<comment type="caution">
    <text evidence="3">The sequence shown here is derived from an EMBL/GenBank/DDBJ whole genome shotgun (WGS) entry which is preliminary data.</text>
</comment>
<name>A0ABP8EHJ6_9MICO</name>
<organism evidence="3 4">
    <name type="scientific">Brevibacterium daeguense</name>
    <dbReference type="NCBI Taxonomy" id="909936"/>
    <lineage>
        <taxon>Bacteria</taxon>
        <taxon>Bacillati</taxon>
        <taxon>Actinomycetota</taxon>
        <taxon>Actinomycetes</taxon>
        <taxon>Micrococcales</taxon>
        <taxon>Brevibacteriaceae</taxon>
        <taxon>Brevibacterium</taxon>
    </lineage>
</organism>
<feature type="domain" description="AbiEi antitoxin N-terminal" evidence="2">
    <location>
        <begin position="10"/>
        <end position="54"/>
    </location>
</feature>
<dbReference type="Pfam" id="PF13338">
    <property type="entry name" value="AbiEi_4"/>
    <property type="match status" value="1"/>
</dbReference>
<sequence length="347" mass="36817">MTPNSVIAKVADLAAGQWGLLTTRQAAHQEISRLQLSRLARAGVIERVGHGVYSMASNNDPHVTLRAAWLTLDPDLTAEERLSRIPETGVTSHAAAAGLHGLGDLLDDEPEFTLPYRKQTSRAIKLHKAELSSSDVTLVEGLPTTTVERTIRDLLREGNDTDLVAQILGQAVRRQSVDIASLASSLDSIASRFGQPDGSSFVEYLLDLTGLGSKTALQSLASSDAGRALVAAGRASIVQELLGQSGLVSVGQKAADSVGINKLLESIAPTLRLDELLASARQPVTARLAESFMPKTDFMKSTGLSNVVTSPQLNVLLKEPARELIGSDQDTDAGTTENEAPDEGREA</sequence>
<reference evidence="4" key="1">
    <citation type="journal article" date="2019" name="Int. J. Syst. Evol. Microbiol.">
        <title>The Global Catalogue of Microorganisms (GCM) 10K type strain sequencing project: providing services to taxonomists for standard genome sequencing and annotation.</title>
        <authorList>
            <consortium name="The Broad Institute Genomics Platform"/>
            <consortium name="The Broad Institute Genome Sequencing Center for Infectious Disease"/>
            <person name="Wu L."/>
            <person name="Ma J."/>
        </authorList>
    </citation>
    <scope>NUCLEOTIDE SEQUENCE [LARGE SCALE GENOMIC DNA]</scope>
    <source>
        <strain evidence="4">JCM 17458</strain>
    </source>
</reference>
<evidence type="ECO:0000259" key="2">
    <source>
        <dbReference type="Pfam" id="PF13338"/>
    </source>
</evidence>
<accession>A0ABP8EHJ6</accession>
<keyword evidence="4" id="KW-1185">Reference proteome</keyword>
<proteinExistence type="predicted"/>
<dbReference type="Proteomes" id="UP001501586">
    <property type="component" value="Unassembled WGS sequence"/>
</dbReference>